<dbReference type="Proteomes" id="UP000019149">
    <property type="component" value="Unassembled WGS sequence"/>
</dbReference>
<feature type="transmembrane region" description="Helical" evidence="1">
    <location>
        <begin position="138"/>
        <end position="160"/>
    </location>
</feature>
<keyword evidence="2" id="KW-0732">Signal</keyword>
<keyword evidence="4" id="KW-1185">Reference proteome</keyword>
<dbReference type="GeneID" id="36339966"/>
<proteinExistence type="predicted"/>
<evidence type="ECO:0000313" key="3">
    <source>
        <dbReference type="EMBL" id="EUB60812.1"/>
    </source>
</evidence>
<evidence type="ECO:0000256" key="2">
    <source>
        <dbReference type="SAM" id="SignalP"/>
    </source>
</evidence>
<keyword evidence="1" id="KW-1133">Transmembrane helix</keyword>
<protein>
    <submittedName>
        <fullName evidence="3">Uncharacterized protein</fullName>
    </submittedName>
</protein>
<keyword evidence="1" id="KW-0812">Transmembrane</keyword>
<dbReference type="EMBL" id="APAU02000026">
    <property type="protein sequence ID" value="EUB60812.1"/>
    <property type="molecule type" value="Genomic_DNA"/>
</dbReference>
<accession>W6UR72</accession>
<dbReference type="OrthoDB" id="10439142at2759"/>
<organism evidence="3 4">
    <name type="scientific">Echinococcus granulosus</name>
    <name type="common">Hydatid tapeworm</name>
    <dbReference type="NCBI Taxonomy" id="6210"/>
    <lineage>
        <taxon>Eukaryota</taxon>
        <taxon>Metazoa</taxon>
        <taxon>Spiralia</taxon>
        <taxon>Lophotrochozoa</taxon>
        <taxon>Platyhelminthes</taxon>
        <taxon>Cestoda</taxon>
        <taxon>Eucestoda</taxon>
        <taxon>Cyclophyllidea</taxon>
        <taxon>Taeniidae</taxon>
        <taxon>Echinococcus</taxon>
        <taxon>Echinococcus granulosus group</taxon>
    </lineage>
</organism>
<dbReference type="AlphaFoldDB" id="W6UR72"/>
<dbReference type="CTD" id="36339966"/>
<dbReference type="KEGG" id="egl:EGR_04251"/>
<evidence type="ECO:0000256" key="1">
    <source>
        <dbReference type="SAM" id="Phobius"/>
    </source>
</evidence>
<evidence type="ECO:0000313" key="4">
    <source>
        <dbReference type="Proteomes" id="UP000019149"/>
    </source>
</evidence>
<reference evidence="3 4" key="1">
    <citation type="journal article" date="2013" name="Nat. Genet.">
        <title>The genome of the hydatid tapeworm Echinococcus granulosus.</title>
        <authorList>
            <person name="Zheng H."/>
            <person name="Zhang W."/>
            <person name="Zhang L."/>
            <person name="Zhang Z."/>
            <person name="Li J."/>
            <person name="Lu G."/>
            <person name="Zhu Y."/>
            <person name="Wang Y."/>
            <person name="Huang Y."/>
            <person name="Liu J."/>
            <person name="Kang H."/>
            <person name="Chen J."/>
            <person name="Wang L."/>
            <person name="Chen A."/>
            <person name="Yu S."/>
            <person name="Gao Z."/>
            <person name="Jin L."/>
            <person name="Gu W."/>
            <person name="Wang Z."/>
            <person name="Zhao L."/>
            <person name="Shi B."/>
            <person name="Wen H."/>
            <person name="Lin R."/>
            <person name="Jones M.K."/>
            <person name="Brejova B."/>
            <person name="Vinar T."/>
            <person name="Zhao G."/>
            <person name="McManus D.P."/>
            <person name="Chen Z."/>
            <person name="Zhou Y."/>
            <person name="Wang S."/>
        </authorList>
    </citation>
    <scope>NUCLEOTIDE SEQUENCE [LARGE SCALE GENOMIC DNA]</scope>
</reference>
<feature type="signal peptide" evidence="2">
    <location>
        <begin position="1"/>
        <end position="23"/>
    </location>
</feature>
<comment type="caution">
    <text evidence="3">The sequence shown here is derived from an EMBL/GenBank/DDBJ whole genome shotgun (WGS) entry which is preliminary data.</text>
</comment>
<keyword evidence="1" id="KW-0472">Membrane</keyword>
<dbReference type="RefSeq" id="XP_024352008.1">
    <property type="nucleotide sequence ID" value="XM_024493500.1"/>
</dbReference>
<name>W6UR72_ECHGR</name>
<feature type="transmembrane region" description="Helical" evidence="1">
    <location>
        <begin position="260"/>
        <end position="281"/>
    </location>
</feature>
<gene>
    <name evidence="3" type="ORF">EGR_04251</name>
</gene>
<sequence>MCKNLHLMLISLCKQILATCVVACDYEAFCDLKLKACGHLVPQTIMVGHKVAKNFKSIKPTFYENHRSCKKNNFPACLDKPPCPLLCKALRPQHLLQIHSPRQSHAGVTDEIHANFGYSFGFDISAHFLQLLESGINFSLATTILALIEIGLFLTIILVANELLLNFCHTYNNKIGGYFYPSVEFTSKYQFNMHYHFSGCQLFTKLLQRNNFGGNLMKNSSTYLLYSNENVVALIFLISLQKNEVELSKRIQSYAIPLGICVNFVAALQIFSGVLACAVIFGI</sequence>
<feature type="chain" id="PRO_5004885257" evidence="2">
    <location>
        <begin position="24"/>
        <end position="283"/>
    </location>
</feature>